<keyword evidence="1" id="KW-0812">Transmembrane</keyword>
<feature type="domain" description="Transglutaminase-like" evidence="2">
    <location>
        <begin position="758"/>
        <end position="826"/>
    </location>
</feature>
<proteinExistence type="predicted"/>
<dbReference type="EMBL" id="BAABQM010000002">
    <property type="protein sequence ID" value="GAA5414715.1"/>
    <property type="molecule type" value="Genomic_DNA"/>
</dbReference>
<evidence type="ECO:0000313" key="3">
    <source>
        <dbReference type="EMBL" id="GAA5414715.1"/>
    </source>
</evidence>
<dbReference type="Gene3D" id="3.80.10.10">
    <property type="entry name" value="Ribonuclease Inhibitor"/>
    <property type="match status" value="1"/>
</dbReference>
<dbReference type="InterPro" id="IPR002931">
    <property type="entry name" value="Transglutaminase-like"/>
</dbReference>
<gene>
    <name evidence="3" type="ORF">UREOM_4260</name>
</gene>
<dbReference type="Gene3D" id="3.10.620.30">
    <property type="match status" value="1"/>
</dbReference>
<dbReference type="Proteomes" id="UP001449582">
    <property type="component" value="Unassembled WGS sequence"/>
</dbReference>
<reference evidence="3" key="1">
    <citation type="submission" date="2024-02" db="EMBL/GenBank/DDBJ databases">
        <title>Draft genome sequence of new strains in genus Ureaplasma.</title>
        <authorList>
            <person name="Nakajima Y."/>
            <person name="Segawa T."/>
        </authorList>
    </citation>
    <scope>NUCLEOTIDE SEQUENCE [LARGE SCALE GENOMIC DNA]</scope>
    <source>
        <strain evidence="3">OM1</strain>
    </source>
</reference>
<evidence type="ECO:0000313" key="4">
    <source>
        <dbReference type="Proteomes" id="UP001449582"/>
    </source>
</evidence>
<comment type="caution">
    <text evidence="3">The sequence shown here is derived from an EMBL/GenBank/DDBJ whole genome shotgun (WGS) entry which is preliminary data.</text>
</comment>
<keyword evidence="1" id="KW-1133">Transmembrane helix</keyword>
<name>A0ABP9U5V5_9BACT</name>
<dbReference type="Pfam" id="PF01841">
    <property type="entry name" value="Transglut_core"/>
    <property type="match status" value="1"/>
</dbReference>
<feature type="transmembrane region" description="Helical" evidence="1">
    <location>
        <begin position="7"/>
        <end position="28"/>
    </location>
</feature>
<evidence type="ECO:0000256" key="1">
    <source>
        <dbReference type="SAM" id="Phobius"/>
    </source>
</evidence>
<evidence type="ECO:0000259" key="2">
    <source>
        <dbReference type="SMART" id="SM00460"/>
    </source>
</evidence>
<dbReference type="InterPro" id="IPR026906">
    <property type="entry name" value="LRR_5"/>
</dbReference>
<dbReference type="SUPFAM" id="SSF54001">
    <property type="entry name" value="Cysteine proteinases"/>
    <property type="match status" value="1"/>
</dbReference>
<dbReference type="PANTHER" id="PTHR33490">
    <property type="entry name" value="BLR5614 PROTEIN-RELATED"/>
    <property type="match status" value="1"/>
</dbReference>
<dbReference type="InterPro" id="IPR038765">
    <property type="entry name" value="Papain-like_cys_pep_sf"/>
</dbReference>
<keyword evidence="1" id="KW-0472">Membrane</keyword>
<dbReference type="InterPro" id="IPR032675">
    <property type="entry name" value="LRR_dom_sf"/>
</dbReference>
<organism evidence="3 4">
    <name type="scientific">Ureaplasma ceti</name>
    <dbReference type="NCBI Taxonomy" id="3119530"/>
    <lineage>
        <taxon>Bacteria</taxon>
        <taxon>Bacillati</taxon>
        <taxon>Mycoplasmatota</taxon>
        <taxon>Mycoplasmoidales</taxon>
        <taxon>Mycoplasmoidaceae</taxon>
        <taxon>Ureaplasma</taxon>
    </lineage>
</organism>
<sequence>MKKTNKIIASTLGVAILATTVITPTVIFSNNKNHSKLLNQNSTVNVMNNAQQANIGHSFVNGLFTYEITTSKTVSITGFSANNATPNLEIPSTVSYQNHLYFVTTVNAGAFYNQQLSSVVLPDSLQTIGNYAFANNNLTQVKLPKFLKNLGINAFVGNCFGRNATIYLPPQTTWYKDWMRAPFGTLNNAGLLTDGVQTIIQNGAVYSYSSVQRQWVITSYLSNATAYDNEFTIVNADKKFSKQIEEPVKQAPYKEINKQDITPVEATSLAKTCISFKNAWNGVSGLISFNTKTMTLESKVFKGGWLFNKGQNLNIYIYSPKNNQTIINKTYKGDTFVSEEMSKVLNGAKFNYGDIIGLKQTVFWHNGSSFISTNYTPGMNLKDLNTYEQIPFAWTSVNNMMTYFVIKPDGLHQMHNCYYIKNCYYRDGQVQLSGTTLPNKTITISYLGKQHELHSDSNGDFELNISSTNQQAQTNLVTLNIANVGIFNQHVTGFNPLDSAIGMNVPTIASNGKKGSTAFNVLFNGFSNKMYVWNSQSRTGFPSFENLYAQNDLPKGLDSKTTFADKGLLNIIINGAKYTCQWTKGESISKLESFINGLPYSDNETLEIQTQGINVKNIDSNFKLISYGSTTQETTNAATKAKEKLWCIKLSINSEGIKSLISPNQRDINDQWGNPDWFKHTFTYGGDGFVGFGGRGSLEMGGMHSNFNNPDATFKKVLQQITTGYASDLNKALAIEEWVSQNMKYTFKYTYGHTVNGTFQHLQGICGNFAMLAATMLSDSGIVSRVIYGDALDPAGLNSMYGIIDHAWTQAWIPSLGTWLTLDPTWSWYGPLGQVQSGFSIHRSNNYVALVEWPRGTDYFSYFKGHEDQALTDCGRYFYIQAGRKYANYYNPAYASALTALFKKASTASSNQFFSIQWNKTK</sequence>
<dbReference type="Pfam" id="PF13306">
    <property type="entry name" value="LRR_5"/>
    <property type="match status" value="1"/>
</dbReference>
<protein>
    <recommendedName>
        <fullName evidence="2">Transglutaminase-like domain-containing protein</fullName>
    </recommendedName>
</protein>
<dbReference type="SMART" id="SM00460">
    <property type="entry name" value="TGc"/>
    <property type="match status" value="1"/>
</dbReference>
<dbReference type="RefSeq" id="WP_353289876.1">
    <property type="nucleotide sequence ID" value="NZ_BAABQM010000002.1"/>
</dbReference>
<keyword evidence="4" id="KW-1185">Reference proteome</keyword>
<dbReference type="PANTHER" id="PTHR33490:SF3">
    <property type="entry name" value="CONSERVED INTEGRAL MEMBRANE PROTEIN"/>
    <property type="match status" value="1"/>
</dbReference>
<accession>A0ABP9U5V5</accession>